<evidence type="ECO:0000256" key="1">
    <source>
        <dbReference type="ARBA" id="ARBA00004323"/>
    </source>
</evidence>
<dbReference type="GO" id="GO:0008146">
    <property type="term" value="F:sulfotransferase activity"/>
    <property type="evidence" value="ECO:0007669"/>
    <property type="project" value="InterPro"/>
</dbReference>
<accession>A0A6A0HBG3</accession>
<proteinExistence type="inferred from homology"/>
<name>A0A6A0HBG3_HYAAZ</name>
<dbReference type="PANTHER" id="PTHR12137:SF54">
    <property type="entry name" value="CARBOHYDRATE SULFOTRANSFERASE"/>
    <property type="match status" value="1"/>
</dbReference>
<evidence type="ECO:0000256" key="2">
    <source>
        <dbReference type="ARBA" id="ARBA00006339"/>
    </source>
</evidence>
<evidence type="ECO:0000256" key="5">
    <source>
        <dbReference type="ARBA" id="ARBA00022989"/>
    </source>
</evidence>
<comment type="similarity">
    <text evidence="2 9">Belongs to the sulfotransferase 2 family.</text>
</comment>
<dbReference type="Proteomes" id="UP000711488">
    <property type="component" value="Unassembled WGS sequence"/>
</dbReference>
<reference evidence="10" key="3">
    <citation type="submission" date="2019-06" db="EMBL/GenBank/DDBJ databases">
        <authorList>
            <person name="Poynton C."/>
            <person name="Hasenbein S."/>
            <person name="Benoit J.B."/>
            <person name="Sepulveda M.S."/>
            <person name="Poelchau M.F."/>
            <person name="Murali S.C."/>
            <person name="Chen S."/>
            <person name="Glastad K.M."/>
            <person name="Werren J.H."/>
            <person name="Vineis J.H."/>
            <person name="Bowen J.L."/>
            <person name="Friedrich M."/>
            <person name="Jones J."/>
            <person name="Robertson H.M."/>
            <person name="Feyereisen R."/>
            <person name="Mechler-Hickson A."/>
            <person name="Mathers N."/>
            <person name="Lee C.E."/>
            <person name="Colbourne J.K."/>
            <person name="Biales A."/>
            <person name="Johnston J.S."/>
            <person name="Wellborn G.A."/>
            <person name="Rosendale A.J."/>
            <person name="Cridge A.G."/>
            <person name="Munoz-Torres M.C."/>
            <person name="Bain P.A."/>
            <person name="Manny A.R."/>
            <person name="Major K.M."/>
            <person name="Lambert F.N."/>
            <person name="Vulpe C.D."/>
            <person name="Tuck P."/>
            <person name="Blalock B.J."/>
            <person name="Lin Y.-Y."/>
            <person name="Smith M.E."/>
            <person name="Ochoa-Acuna H."/>
            <person name="Chen M.-J.M."/>
            <person name="Childers C.P."/>
            <person name="Qu J."/>
            <person name="Dugan S."/>
            <person name="Lee S.L."/>
            <person name="Chao H."/>
            <person name="Dinh H."/>
            <person name="Han Y."/>
            <person name="Doddapaneni H."/>
            <person name="Worley K.C."/>
            <person name="Muzny D.M."/>
            <person name="Gibbs R.A."/>
            <person name="Richards S."/>
        </authorList>
    </citation>
    <scope>NUCLEOTIDE SEQUENCE</scope>
    <source>
        <strain evidence="10">HAZT.00-mixed</strain>
        <tissue evidence="10">Whole organism</tissue>
    </source>
</reference>
<evidence type="ECO:0000256" key="6">
    <source>
        <dbReference type="ARBA" id="ARBA00023034"/>
    </source>
</evidence>
<evidence type="ECO:0000256" key="4">
    <source>
        <dbReference type="ARBA" id="ARBA00022692"/>
    </source>
</evidence>
<dbReference type="EMBL" id="JQDR03002444">
    <property type="protein sequence ID" value="KAA0203113.1"/>
    <property type="molecule type" value="Genomic_DNA"/>
</dbReference>
<gene>
    <name evidence="10" type="ORF">HAZT_HAZT005888</name>
</gene>
<dbReference type="OrthoDB" id="2019940at2759"/>
<keyword evidence="8 9" id="KW-0325">Glycoprotein</keyword>
<keyword evidence="6 9" id="KW-0333">Golgi apparatus</keyword>
<keyword evidence="9" id="KW-0735">Signal-anchor</keyword>
<comment type="caution">
    <text evidence="10">The sequence shown here is derived from an EMBL/GenBank/DDBJ whole genome shotgun (WGS) entry which is preliminary data.</text>
</comment>
<reference evidence="10" key="1">
    <citation type="submission" date="2014-08" db="EMBL/GenBank/DDBJ databases">
        <authorList>
            <person name="Murali S."/>
            <person name="Richards S."/>
            <person name="Bandaranaike D."/>
            <person name="Bellair M."/>
            <person name="Blankenburg K."/>
            <person name="Chao H."/>
            <person name="Dinh H."/>
            <person name="Doddapaneni H."/>
            <person name="Dugan-Rocha S."/>
            <person name="Elkadiri S."/>
            <person name="Gnanaolivu R."/>
            <person name="Hughes D."/>
            <person name="Lee S."/>
            <person name="Li M."/>
            <person name="Ming W."/>
            <person name="Munidasa M."/>
            <person name="Muniz J."/>
            <person name="Nguyen L."/>
            <person name="Osuji N."/>
            <person name="Pu L.-L."/>
            <person name="Puazo M."/>
            <person name="Skinner E."/>
            <person name="Qu C."/>
            <person name="Quiroz J."/>
            <person name="Raj R."/>
            <person name="Weissenberger G."/>
            <person name="Xin Y."/>
            <person name="Zou X."/>
            <person name="Han Y."/>
            <person name="Worley K."/>
            <person name="Muzny D."/>
            <person name="Gibbs R."/>
        </authorList>
    </citation>
    <scope>NUCLEOTIDE SEQUENCE</scope>
    <source>
        <strain evidence="10">HAZT.00-mixed</strain>
        <tissue evidence="10">Whole organism</tissue>
    </source>
</reference>
<evidence type="ECO:0000256" key="8">
    <source>
        <dbReference type="ARBA" id="ARBA00023180"/>
    </source>
</evidence>
<dbReference type="InterPro" id="IPR005331">
    <property type="entry name" value="Sulfotransferase"/>
</dbReference>
<dbReference type="InterPro" id="IPR018011">
    <property type="entry name" value="Carb_sulfotrans_8-10"/>
</dbReference>
<keyword evidence="4" id="KW-0812">Transmembrane</keyword>
<keyword evidence="5" id="KW-1133">Transmembrane helix</keyword>
<evidence type="ECO:0000256" key="9">
    <source>
        <dbReference type="RuleBase" id="RU364020"/>
    </source>
</evidence>
<keyword evidence="3 9" id="KW-0808">Transferase</keyword>
<reference evidence="10" key="2">
    <citation type="journal article" date="2018" name="Environ. Sci. Technol.">
        <title>The Toxicogenome of Hyalella azteca: A Model for Sediment Ecotoxicology and Evolutionary Toxicology.</title>
        <authorList>
            <person name="Poynton H.C."/>
            <person name="Hasenbein S."/>
            <person name="Benoit J.B."/>
            <person name="Sepulveda M.S."/>
            <person name="Poelchau M.F."/>
            <person name="Hughes D.S.T."/>
            <person name="Murali S.C."/>
            <person name="Chen S."/>
            <person name="Glastad K.M."/>
            <person name="Goodisman M.A.D."/>
            <person name="Werren J.H."/>
            <person name="Vineis J.H."/>
            <person name="Bowen J.L."/>
            <person name="Friedrich M."/>
            <person name="Jones J."/>
            <person name="Robertson H.M."/>
            <person name="Feyereisen R."/>
            <person name="Mechler-Hickson A."/>
            <person name="Mathers N."/>
            <person name="Lee C.E."/>
            <person name="Colbourne J.K."/>
            <person name="Biales A."/>
            <person name="Johnston J.S."/>
            <person name="Wellborn G.A."/>
            <person name="Rosendale A.J."/>
            <person name="Cridge A.G."/>
            <person name="Munoz-Torres M.C."/>
            <person name="Bain P.A."/>
            <person name="Manny A.R."/>
            <person name="Major K.M."/>
            <person name="Lambert F.N."/>
            <person name="Vulpe C.D."/>
            <person name="Tuck P."/>
            <person name="Blalock B.J."/>
            <person name="Lin Y.Y."/>
            <person name="Smith M.E."/>
            <person name="Ochoa-Acuna H."/>
            <person name="Chen M.M."/>
            <person name="Childers C.P."/>
            <person name="Qu J."/>
            <person name="Dugan S."/>
            <person name="Lee S.L."/>
            <person name="Chao H."/>
            <person name="Dinh H."/>
            <person name="Han Y."/>
            <person name="Doddapaneni H."/>
            <person name="Worley K.C."/>
            <person name="Muzny D.M."/>
            <person name="Gibbs R.A."/>
            <person name="Richards S."/>
        </authorList>
    </citation>
    <scope>NUCLEOTIDE SEQUENCE</scope>
    <source>
        <strain evidence="10">HAZT.00-mixed</strain>
        <tissue evidence="10">Whole organism</tissue>
    </source>
</reference>
<organism evidence="10">
    <name type="scientific">Hyalella azteca</name>
    <name type="common">Amphipod</name>
    <dbReference type="NCBI Taxonomy" id="294128"/>
    <lineage>
        <taxon>Eukaryota</taxon>
        <taxon>Metazoa</taxon>
        <taxon>Ecdysozoa</taxon>
        <taxon>Arthropoda</taxon>
        <taxon>Crustacea</taxon>
        <taxon>Multicrustacea</taxon>
        <taxon>Malacostraca</taxon>
        <taxon>Eumalacostraca</taxon>
        <taxon>Peracarida</taxon>
        <taxon>Amphipoda</taxon>
        <taxon>Senticaudata</taxon>
        <taxon>Talitrida</taxon>
        <taxon>Talitroidea</taxon>
        <taxon>Hyalellidae</taxon>
        <taxon>Hyalella</taxon>
    </lineage>
</organism>
<dbReference type="Pfam" id="PF03567">
    <property type="entry name" value="Sulfotransfer_2"/>
    <property type="match status" value="1"/>
</dbReference>
<evidence type="ECO:0000256" key="3">
    <source>
        <dbReference type="ARBA" id="ARBA00022679"/>
    </source>
</evidence>
<comment type="subcellular location">
    <subcellularLocation>
        <location evidence="1 9">Golgi apparatus membrane</location>
        <topology evidence="1 9">Single-pass type II membrane protein</topology>
    </subcellularLocation>
</comment>
<protein>
    <recommendedName>
        <fullName evidence="9">Carbohydrate sulfotransferase</fullName>
        <ecNumber evidence="9">2.8.2.-</ecNumber>
    </recommendedName>
</protein>
<keyword evidence="9" id="KW-0119">Carbohydrate metabolism</keyword>
<keyword evidence="7" id="KW-0472">Membrane</keyword>
<dbReference type="EC" id="2.8.2.-" evidence="9"/>
<dbReference type="PANTHER" id="PTHR12137">
    <property type="entry name" value="CARBOHYDRATE SULFOTRANSFERASE"/>
    <property type="match status" value="1"/>
</dbReference>
<dbReference type="AlphaFoldDB" id="A0A6A0HBG3"/>
<dbReference type="GO" id="GO:0000139">
    <property type="term" value="C:Golgi membrane"/>
    <property type="evidence" value="ECO:0007669"/>
    <property type="project" value="UniProtKB-SubCell"/>
</dbReference>
<sequence>MERALLETRELSEMGVFLASQKRRVLRVREACAQGVSKVSYKLALYNLIADKEQSILFCPIFKSASTSWLIALLEMRGEWTPQNTPDDLNAIRKRVYKILMGFTVGEISYQFYNKPSDQDIFYQNRFLVVRHPFERLVSCYRDKFENANKPYYHELHGKRMMRMYRDLGDNPVSRTEVNNLMARADADPDRERVLGNPFANPVGPTFTEFIKYVVFENLNKENAQFLQRLNAGADVGQRKDNIFSGPPTAEVACSYFSQLDTALLYQLTKKYEPDFKLFGYTPNEYLKCSDEYIQP</sequence>
<dbReference type="GO" id="GO:0016051">
    <property type="term" value="P:carbohydrate biosynthetic process"/>
    <property type="evidence" value="ECO:0007669"/>
    <property type="project" value="InterPro"/>
</dbReference>
<evidence type="ECO:0000256" key="7">
    <source>
        <dbReference type="ARBA" id="ARBA00023136"/>
    </source>
</evidence>
<evidence type="ECO:0000313" key="10">
    <source>
        <dbReference type="EMBL" id="KAA0203113.1"/>
    </source>
</evidence>